<dbReference type="RefSeq" id="WP_380772530.1">
    <property type="nucleotide sequence ID" value="NZ_JBHUEO010000007.1"/>
</dbReference>
<keyword evidence="1" id="KW-0378">Hydrolase</keyword>
<gene>
    <name evidence="4" type="ORF">ACFSCZ_04295</name>
</gene>
<dbReference type="SUPFAM" id="SSF53187">
    <property type="entry name" value="Zn-dependent exopeptidases"/>
    <property type="match status" value="1"/>
</dbReference>
<name>A0ABW4KIF8_9BACI</name>
<dbReference type="InterPro" id="IPR050695">
    <property type="entry name" value="N-acetylmuramoyl_amidase_3"/>
</dbReference>
<dbReference type="EMBL" id="JBHUEO010000007">
    <property type="protein sequence ID" value="MFD1705973.1"/>
    <property type="molecule type" value="Genomic_DNA"/>
</dbReference>
<evidence type="ECO:0000313" key="4">
    <source>
        <dbReference type="EMBL" id="MFD1705973.1"/>
    </source>
</evidence>
<dbReference type="Gene3D" id="3.40.630.40">
    <property type="entry name" value="Zn-dependent exopeptidases"/>
    <property type="match status" value="1"/>
</dbReference>
<reference evidence="5" key="1">
    <citation type="journal article" date="2019" name="Int. J. Syst. Evol. Microbiol.">
        <title>The Global Catalogue of Microorganisms (GCM) 10K type strain sequencing project: providing services to taxonomists for standard genome sequencing and annotation.</title>
        <authorList>
            <consortium name="The Broad Institute Genomics Platform"/>
            <consortium name="The Broad Institute Genome Sequencing Center for Infectious Disease"/>
            <person name="Wu L."/>
            <person name="Ma J."/>
        </authorList>
    </citation>
    <scope>NUCLEOTIDE SEQUENCE [LARGE SCALE GENOMIC DNA]</scope>
    <source>
        <strain evidence="5">CGMCC 1.12295</strain>
    </source>
</reference>
<sequence length="286" mass="31653">MRRFIITLACVTILVSATLLFLNAKTEKGLLKTLNETKQYPKEAENTSEEGKAEQTSHKGKQPNRVDSATNETKRKSSFLVCIDPGHQANANLEQEPIGPGAAETKNKVTYGTTGVTTGKPEYVLNLEAAVILKELLEKKGIQVVMTRTSHDVDISNRERAEMANQNKADLFIRIHADGAENQDTRGFSVLVPGQNNPYTAKIYEDSFQAGQMIVHRVSEKNYTLLGNGLFPREDLSGFNWSRVPVILLELGFMTNPEEDLLLSNEKYLSDLLLQVAAGVADYASH</sequence>
<feature type="region of interest" description="Disordered" evidence="2">
    <location>
        <begin position="40"/>
        <end position="73"/>
    </location>
</feature>
<dbReference type="PANTHER" id="PTHR30404">
    <property type="entry name" value="N-ACETYLMURAMOYL-L-ALANINE AMIDASE"/>
    <property type="match status" value="1"/>
</dbReference>
<evidence type="ECO:0000259" key="3">
    <source>
        <dbReference type="SMART" id="SM00646"/>
    </source>
</evidence>
<evidence type="ECO:0000256" key="2">
    <source>
        <dbReference type="SAM" id="MobiDB-lite"/>
    </source>
</evidence>
<accession>A0ABW4KIF8</accession>
<dbReference type="Proteomes" id="UP001597301">
    <property type="component" value="Unassembled WGS sequence"/>
</dbReference>
<protein>
    <submittedName>
        <fullName evidence="4">N-acetylmuramoyl-L-alanine amidase</fullName>
    </submittedName>
</protein>
<comment type="caution">
    <text evidence="4">The sequence shown here is derived from an EMBL/GenBank/DDBJ whole genome shotgun (WGS) entry which is preliminary data.</text>
</comment>
<dbReference type="PANTHER" id="PTHR30404:SF0">
    <property type="entry name" value="N-ACETYLMURAMOYL-L-ALANINE AMIDASE AMIC"/>
    <property type="match status" value="1"/>
</dbReference>
<feature type="domain" description="MurNAc-LAA" evidence="3">
    <location>
        <begin position="161"/>
        <end position="281"/>
    </location>
</feature>
<dbReference type="SMART" id="SM00646">
    <property type="entry name" value="Ami_3"/>
    <property type="match status" value="1"/>
</dbReference>
<evidence type="ECO:0000256" key="1">
    <source>
        <dbReference type="ARBA" id="ARBA00022801"/>
    </source>
</evidence>
<proteinExistence type="predicted"/>
<evidence type="ECO:0000313" key="5">
    <source>
        <dbReference type="Proteomes" id="UP001597301"/>
    </source>
</evidence>
<dbReference type="InterPro" id="IPR002508">
    <property type="entry name" value="MurNAc-LAA_cat"/>
</dbReference>
<keyword evidence="5" id="KW-1185">Reference proteome</keyword>
<dbReference type="Pfam" id="PF01520">
    <property type="entry name" value="Amidase_3"/>
    <property type="match status" value="1"/>
</dbReference>
<organism evidence="4 5">
    <name type="scientific">Siminovitchia sediminis</name>
    <dbReference type="NCBI Taxonomy" id="1274353"/>
    <lineage>
        <taxon>Bacteria</taxon>
        <taxon>Bacillati</taxon>
        <taxon>Bacillota</taxon>
        <taxon>Bacilli</taxon>
        <taxon>Bacillales</taxon>
        <taxon>Bacillaceae</taxon>
        <taxon>Siminovitchia</taxon>
    </lineage>
</organism>
<dbReference type="CDD" id="cd02696">
    <property type="entry name" value="MurNAc-LAA"/>
    <property type="match status" value="1"/>
</dbReference>
<feature type="compositionally biased region" description="Basic and acidic residues" evidence="2">
    <location>
        <begin position="40"/>
        <end position="57"/>
    </location>
</feature>